<sequence>MSRTAHLAMILWPFGAGAVGVNLFFASLIGSWAGLPVISPVWAAIGGIVLGLPSSWIFARYIVGLMEHAEQDRPI</sequence>
<dbReference type="Proteomes" id="UP000281094">
    <property type="component" value="Unassembled WGS sequence"/>
</dbReference>
<protein>
    <submittedName>
        <fullName evidence="2">NnrT protein</fullName>
    </submittedName>
</protein>
<reference evidence="2 3" key="1">
    <citation type="submission" date="2018-10" db="EMBL/GenBank/DDBJ databases">
        <title>Notoacmeibacter sp. M2BS9Y-3-1, whole genome shotgun sequence.</title>
        <authorList>
            <person name="Tuo L."/>
        </authorList>
    </citation>
    <scope>NUCLEOTIDE SEQUENCE [LARGE SCALE GENOMIC DNA]</scope>
    <source>
        <strain evidence="2 3">M2BS9Y-3-1</strain>
    </source>
</reference>
<keyword evidence="3" id="KW-1185">Reference proteome</keyword>
<name>A0A3L7JG52_9HYPH</name>
<proteinExistence type="predicted"/>
<accession>A0A3L7JG52</accession>
<gene>
    <name evidence="2" type="ORF">D8780_10610</name>
</gene>
<feature type="transmembrane region" description="Helical" evidence="1">
    <location>
        <begin position="41"/>
        <end position="63"/>
    </location>
</feature>
<keyword evidence="1" id="KW-0812">Transmembrane</keyword>
<dbReference type="AlphaFoldDB" id="A0A3L7JG52"/>
<organism evidence="2 3">
    <name type="scientific">Notoacmeibacter ruber</name>
    <dbReference type="NCBI Taxonomy" id="2670375"/>
    <lineage>
        <taxon>Bacteria</taxon>
        <taxon>Pseudomonadati</taxon>
        <taxon>Pseudomonadota</taxon>
        <taxon>Alphaproteobacteria</taxon>
        <taxon>Hyphomicrobiales</taxon>
        <taxon>Notoacmeibacteraceae</taxon>
        <taxon>Notoacmeibacter</taxon>
    </lineage>
</organism>
<feature type="transmembrane region" description="Helical" evidence="1">
    <location>
        <begin position="7"/>
        <end position="29"/>
    </location>
</feature>
<evidence type="ECO:0000256" key="1">
    <source>
        <dbReference type="SAM" id="Phobius"/>
    </source>
</evidence>
<keyword evidence="1" id="KW-1133">Transmembrane helix</keyword>
<dbReference type="EMBL" id="RCWN01000001">
    <property type="protein sequence ID" value="RLQ88591.1"/>
    <property type="molecule type" value="Genomic_DNA"/>
</dbReference>
<evidence type="ECO:0000313" key="2">
    <source>
        <dbReference type="EMBL" id="RLQ88591.1"/>
    </source>
</evidence>
<keyword evidence="1" id="KW-0472">Membrane</keyword>
<evidence type="ECO:0000313" key="3">
    <source>
        <dbReference type="Proteomes" id="UP000281094"/>
    </source>
</evidence>
<comment type="caution">
    <text evidence="2">The sequence shown here is derived from an EMBL/GenBank/DDBJ whole genome shotgun (WGS) entry which is preliminary data.</text>
</comment>